<dbReference type="Proteomes" id="UP001152795">
    <property type="component" value="Unassembled WGS sequence"/>
</dbReference>
<feature type="compositionally biased region" description="Polar residues" evidence="1">
    <location>
        <begin position="164"/>
        <end position="174"/>
    </location>
</feature>
<reference evidence="2" key="1">
    <citation type="submission" date="2020-04" db="EMBL/GenBank/DDBJ databases">
        <authorList>
            <person name="Alioto T."/>
            <person name="Alioto T."/>
            <person name="Gomez Garrido J."/>
        </authorList>
    </citation>
    <scope>NUCLEOTIDE SEQUENCE</scope>
    <source>
        <strain evidence="2">A484AB</strain>
    </source>
</reference>
<name>A0A7D9LLN4_PARCT</name>
<evidence type="ECO:0000256" key="1">
    <source>
        <dbReference type="SAM" id="MobiDB-lite"/>
    </source>
</evidence>
<gene>
    <name evidence="2" type="ORF">PACLA_8A074516</name>
</gene>
<dbReference type="AlphaFoldDB" id="A0A7D9LLN4"/>
<accession>A0A7D9LLN4</accession>
<feature type="compositionally biased region" description="Polar residues" evidence="1">
    <location>
        <begin position="135"/>
        <end position="156"/>
    </location>
</feature>
<feature type="compositionally biased region" description="Basic and acidic residues" evidence="1">
    <location>
        <begin position="325"/>
        <end position="337"/>
    </location>
</feature>
<feature type="region of interest" description="Disordered" evidence="1">
    <location>
        <begin position="135"/>
        <end position="388"/>
    </location>
</feature>
<keyword evidence="3" id="KW-1185">Reference proteome</keyword>
<evidence type="ECO:0000313" key="3">
    <source>
        <dbReference type="Proteomes" id="UP001152795"/>
    </source>
</evidence>
<organism evidence="2 3">
    <name type="scientific">Paramuricea clavata</name>
    <name type="common">Red gorgonian</name>
    <name type="synonym">Violescent sea-whip</name>
    <dbReference type="NCBI Taxonomy" id="317549"/>
    <lineage>
        <taxon>Eukaryota</taxon>
        <taxon>Metazoa</taxon>
        <taxon>Cnidaria</taxon>
        <taxon>Anthozoa</taxon>
        <taxon>Octocorallia</taxon>
        <taxon>Malacalcyonacea</taxon>
        <taxon>Plexauridae</taxon>
        <taxon>Paramuricea</taxon>
    </lineage>
</organism>
<sequence length="388" mass="42355">MCFLFGFLDTNLFHTPVFESDSFQPIFNSEIDVASNIKDINQPVFVGETRRVVETQESQQLTAVEEHAPVNKNKMVVEAKSQAGNGNELNASDAGYTASGSAEQTSNHVIVVTSKIEEIKHVMVQETAVIDTLTESMQKSPGSPEKTTVGDQNNIGKGNEVGETGSTDVDSTVQVPIKDLIPNNNPNFENVSRRSSNELSDISHGNDGCAGKLTNNSDPGTEEDKPSLQELNEVVGKSNELVEETRTTGTRNVDHDQRTPELVQQSEEKNESDMKGGDDKPKTESEKPRNNSGISDANGEGDKVEEMVGENVITTTGNDQQIAKETGKNSKDDESSRTRRATGSTTDAKDETSKLQQLGDVQKYTVYRKPELEKESGRKNKKKGKTNT</sequence>
<dbReference type="EMBL" id="CACRXK020020838">
    <property type="protein sequence ID" value="CAB4035223.1"/>
    <property type="molecule type" value="Genomic_DNA"/>
</dbReference>
<proteinExistence type="predicted"/>
<comment type="caution">
    <text evidence="2">The sequence shown here is derived from an EMBL/GenBank/DDBJ whole genome shotgun (WGS) entry which is preliminary data.</text>
</comment>
<feature type="compositionally biased region" description="Basic residues" evidence="1">
    <location>
        <begin position="379"/>
        <end position="388"/>
    </location>
</feature>
<feature type="compositionally biased region" description="Basic and acidic residues" evidence="1">
    <location>
        <begin position="266"/>
        <end position="289"/>
    </location>
</feature>
<feature type="compositionally biased region" description="Polar residues" evidence="1">
    <location>
        <begin position="312"/>
        <end position="323"/>
    </location>
</feature>
<evidence type="ECO:0000313" key="2">
    <source>
        <dbReference type="EMBL" id="CAB4035223.1"/>
    </source>
</evidence>
<protein>
    <submittedName>
        <fullName evidence="2">Uncharacterized protein</fullName>
    </submittedName>
</protein>
<feature type="region of interest" description="Disordered" evidence="1">
    <location>
        <begin position="82"/>
        <end position="102"/>
    </location>
</feature>
<feature type="compositionally biased region" description="Basic and acidic residues" evidence="1">
    <location>
        <begin position="368"/>
        <end position="378"/>
    </location>
</feature>